<keyword evidence="2" id="KW-0472">Membrane</keyword>
<dbReference type="Proteomes" id="UP000238701">
    <property type="component" value="Unassembled WGS sequence"/>
</dbReference>
<keyword evidence="2 5" id="KW-0812">Transmembrane</keyword>
<sequence>MTGKLSLHTKKEPLVTWFGSLPVLACVLLLASIAAAQTERIRFYHSDIKIQDDRTMLVREMIRVVSNGDQIRHGIYRDFPTHYTDRLGNRYVVGFKLLAATRDGAPEESRVENYSNGVRIYLGREYSLVAPGEHTYSITYTTNRQLGLLKDSDELFWNVTGNGWIFPIDNASAMVHLPQKIPPSEVRISGYTGPNGSMAQDFTSRTLGNNFLFSTAHPLASHEGLTILLLWPKGYFRGPTAGQKFRYFAQDNPDAMIAAGGLLLIFLYYVIVWVRVGRDPAPGSIMPLYEPPPGFSPSAMRYLVRMGYDDKAFTAAVLDMAVKGFLKIDEASGRYTLSRTQADGRALTPEERAAVNKLFEGGRTSINLQNENHAAISAAMAALKAWLKTAEQKIYFVTNGRFMIPAVAFSVVMLLGIVSAKGQDKMALAGFMSLWLSGWSIGVFELLHNVAHLWKSALAGGHLKAGLTASATAATLFSIPFVLGEIFGLGLLAWATSVVVAAVLLMTALLHILFHQLLKAPTSAGRSVLDKIEGFKMFLSAVEGDRMNRVTPPEQTPEVFEKYLPYALALDVEQAWAEKFSGVLGGAGQTSGSNSGGYSPSWYSGAGWSTLGATGFASSLSGSFAGAISSSSSAPGSGGGGGGSGGGGGGGGGGSW</sequence>
<organism evidence="5 6">
    <name type="scientific">Candidatus Sulfotelmatobacter kueseliae</name>
    <dbReference type="NCBI Taxonomy" id="2042962"/>
    <lineage>
        <taxon>Bacteria</taxon>
        <taxon>Pseudomonadati</taxon>
        <taxon>Acidobacteriota</taxon>
        <taxon>Terriglobia</taxon>
        <taxon>Terriglobales</taxon>
        <taxon>Candidatus Korobacteraceae</taxon>
        <taxon>Candidatus Sulfotelmatobacter</taxon>
    </lineage>
</organism>
<dbReference type="InterPro" id="IPR048389">
    <property type="entry name" value="YciQ-like_C"/>
</dbReference>
<dbReference type="Pfam" id="PF20990">
    <property type="entry name" value="DUF2207_C"/>
    <property type="match status" value="1"/>
</dbReference>
<feature type="transmembrane region" description="Helical" evidence="2">
    <location>
        <begin position="465"/>
        <end position="483"/>
    </location>
</feature>
<name>A0A2U3KFA8_9BACT</name>
<dbReference type="EMBL" id="OMOD01000111">
    <property type="protein sequence ID" value="SPF38361.1"/>
    <property type="molecule type" value="Genomic_DNA"/>
</dbReference>
<evidence type="ECO:0000256" key="2">
    <source>
        <dbReference type="SAM" id="Phobius"/>
    </source>
</evidence>
<feature type="transmembrane region" description="Helical" evidence="2">
    <location>
        <begin position="402"/>
        <end position="420"/>
    </location>
</feature>
<feature type="compositionally biased region" description="Gly residues" evidence="1">
    <location>
        <begin position="636"/>
        <end position="656"/>
    </location>
</feature>
<feature type="transmembrane region" description="Helical" evidence="2">
    <location>
        <begin position="255"/>
        <end position="276"/>
    </location>
</feature>
<accession>A0A2U3KFA8</accession>
<evidence type="ECO:0000259" key="3">
    <source>
        <dbReference type="Pfam" id="PF09972"/>
    </source>
</evidence>
<reference evidence="6" key="1">
    <citation type="submission" date="2018-02" db="EMBL/GenBank/DDBJ databases">
        <authorList>
            <person name="Hausmann B."/>
        </authorList>
    </citation>
    <scope>NUCLEOTIDE SEQUENCE [LARGE SCALE GENOMIC DNA]</scope>
    <source>
        <strain evidence="6">Peat soil MAG SbA1</strain>
    </source>
</reference>
<keyword evidence="2" id="KW-1133">Transmembrane helix</keyword>
<feature type="transmembrane region" description="Helical" evidence="2">
    <location>
        <begin position="426"/>
        <end position="444"/>
    </location>
</feature>
<evidence type="ECO:0000313" key="5">
    <source>
        <dbReference type="EMBL" id="SPF38361.1"/>
    </source>
</evidence>
<feature type="transmembrane region" description="Helical" evidence="2">
    <location>
        <begin position="489"/>
        <end position="514"/>
    </location>
</feature>
<evidence type="ECO:0000259" key="4">
    <source>
        <dbReference type="Pfam" id="PF20990"/>
    </source>
</evidence>
<proteinExistence type="predicted"/>
<evidence type="ECO:0000313" key="6">
    <source>
        <dbReference type="Proteomes" id="UP000238701"/>
    </source>
</evidence>
<evidence type="ECO:0000256" key="1">
    <source>
        <dbReference type="SAM" id="MobiDB-lite"/>
    </source>
</evidence>
<feature type="domain" description="Predicted membrane protein YciQ-like C-terminal" evidence="4">
    <location>
        <begin position="289"/>
        <end position="580"/>
    </location>
</feature>
<feature type="domain" description="DUF2207" evidence="3">
    <location>
        <begin position="40"/>
        <end position="231"/>
    </location>
</feature>
<gene>
    <name evidence="5" type="ORF">SBA1_20061</name>
</gene>
<dbReference type="Pfam" id="PF09972">
    <property type="entry name" value="DUF2207"/>
    <property type="match status" value="1"/>
</dbReference>
<protein>
    <submittedName>
        <fullName evidence="5">Putative transmembrane signal peptide protein</fullName>
    </submittedName>
</protein>
<feature type="region of interest" description="Disordered" evidence="1">
    <location>
        <begin position="631"/>
        <end position="656"/>
    </location>
</feature>
<dbReference type="InterPro" id="IPR018702">
    <property type="entry name" value="DUF2207"/>
</dbReference>
<dbReference type="AlphaFoldDB" id="A0A2U3KFA8"/>